<accession>A0A5F2EQM7</accession>
<name>A0A2S0WJG6_9ACTN</name>
<dbReference type="AlphaFoldDB" id="A0A2S0WJG6"/>
<dbReference type="OrthoDB" id="3746743at2"/>
<sequence>MSEPSNAEKLRISDGFVVWVIGTSVEETTLLDPMPEGAEMIEVRDEDDPESVDAAILVADDRLVLADQFDEVLPRIGSIPVVWVCYPADDNTDIDEDSIQELVADYGWYAEESVLLDDTWAALRIEQS</sequence>
<evidence type="ECO:0000313" key="1">
    <source>
        <dbReference type="EMBL" id="AWB91488.1"/>
    </source>
</evidence>
<dbReference type="EMBL" id="CP026952">
    <property type="protein sequence ID" value="AWB91488.1"/>
    <property type="molecule type" value="Genomic_DNA"/>
</dbReference>
<keyword evidence="2" id="KW-1185">Reference proteome</keyword>
<dbReference type="KEGG" id="aez:C3E78_04210"/>
<reference evidence="2" key="1">
    <citation type="submission" date="2018-01" db="EMBL/GenBank/DDBJ databases">
        <authorList>
            <person name="Li J."/>
        </authorList>
    </citation>
    <scope>NUCLEOTIDE SEQUENCE [LARGE SCALE GENOMIC DNA]</scope>
    <source>
        <strain evidence="2">592</strain>
    </source>
</reference>
<proteinExistence type="predicted"/>
<gene>
    <name evidence="1" type="ORF">C3E78_04210</name>
</gene>
<protein>
    <submittedName>
        <fullName evidence="1">Uncharacterized protein</fullName>
    </submittedName>
</protein>
<dbReference type="Proteomes" id="UP000244384">
    <property type="component" value="Chromosome"/>
</dbReference>
<organism evidence="1 2">
    <name type="scientific">Aeromicrobium chenweiae</name>
    <dbReference type="NCBI Taxonomy" id="2079793"/>
    <lineage>
        <taxon>Bacteria</taxon>
        <taxon>Bacillati</taxon>
        <taxon>Actinomycetota</taxon>
        <taxon>Actinomycetes</taxon>
        <taxon>Propionibacteriales</taxon>
        <taxon>Nocardioidaceae</taxon>
        <taxon>Aeromicrobium</taxon>
    </lineage>
</organism>
<evidence type="ECO:0000313" key="2">
    <source>
        <dbReference type="Proteomes" id="UP000244384"/>
    </source>
</evidence>
<dbReference type="RefSeq" id="WP_108577134.1">
    <property type="nucleotide sequence ID" value="NZ_CP026952.1"/>
</dbReference>
<accession>A0A2S0WJG6</accession>